<keyword evidence="2" id="KW-0808">Transferase</keyword>
<name>A0A9K3DT71_HELAN</name>
<dbReference type="Gene3D" id="3.40.50.2000">
    <property type="entry name" value="Glycogen Phosphorylase B"/>
    <property type="match status" value="1"/>
</dbReference>
<evidence type="ECO:0000313" key="2">
    <source>
        <dbReference type="EMBL" id="KAF5760338.1"/>
    </source>
</evidence>
<accession>A0A9K3DT71</accession>
<protein>
    <submittedName>
        <fullName evidence="2">Hydroxycinnamate 4-beta-glucosyltransferase</fullName>
        <ecNumber evidence="2">2.4.1.126</ecNumber>
    </submittedName>
</protein>
<reference evidence="2" key="2">
    <citation type="submission" date="2020-06" db="EMBL/GenBank/DDBJ databases">
        <title>Helianthus annuus Genome sequencing and assembly Release 2.</title>
        <authorList>
            <person name="Gouzy J."/>
            <person name="Langlade N."/>
            <person name="Munos S."/>
        </authorList>
    </citation>
    <scope>NUCLEOTIDE SEQUENCE</scope>
    <source>
        <tissue evidence="2">Leaves</tissue>
    </source>
</reference>
<gene>
    <name evidence="2" type="ORF">HanXRQr2_Chr16g0752301</name>
</gene>
<organism evidence="2 3">
    <name type="scientific">Helianthus annuus</name>
    <name type="common">Common sunflower</name>
    <dbReference type="NCBI Taxonomy" id="4232"/>
    <lineage>
        <taxon>Eukaryota</taxon>
        <taxon>Viridiplantae</taxon>
        <taxon>Streptophyta</taxon>
        <taxon>Embryophyta</taxon>
        <taxon>Tracheophyta</taxon>
        <taxon>Spermatophyta</taxon>
        <taxon>Magnoliopsida</taxon>
        <taxon>eudicotyledons</taxon>
        <taxon>Gunneridae</taxon>
        <taxon>Pentapetalae</taxon>
        <taxon>asterids</taxon>
        <taxon>campanulids</taxon>
        <taxon>Asterales</taxon>
        <taxon>Asteraceae</taxon>
        <taxon>Asteroideae</taxon>
        <taxon>Heliantheae alliance</taxon>
        <taxon>Heliantheae</taxon>
        <taxon>Helianthus</taxon>
    </lineage>
</organism>
<sequence>MDSFCEQNQQTNVLVVTLQAQGHINPLLQLGKRLVSKGLHVTLAILTNAPTNSSSALNSIGSVHIEFFSDGVTMDYSREVDMDYYMDSVGKFAPANLLAFIRSHRRKFACIITSPFLPWVADVAKEVC</sequence>
<proteinExistence type="inferred from homology"/>
<dbReference type="Gramene" id="mRNA:HanXRQr2_Chr16g0752301">
    <property type="protein sequence ID" value="CDS:HanXRQr2_Chr16g0752301.1"/>
    <property type="gene ID" value="HanXRQr2_Chr16g0752301"/>
</dbReference>
<dbReference type="GO" id="GO:0047218">
    <property type="term" value="F:hydroxycinnamate 4-beta-glucosyltransferase activity"/>
    <property type="evidence" value="ECO:0007669"/>
    <property type="project" value="UniProtKB-EC"/>
</dbReference>
<dbReference type="AlphaFoldDB" id="A0A9K3DT71"/>
<dbReference type="PANTHER" id="PTHR11926:SF1441">
    <property type="entry name" value="GLYCOSYLTRANSFERASE"/>
    <property type="match status" value="1"/>
</dbReference>
<comment type="caution">
    <text evidence="2">The sequence shown here is derived from an EMBL/GenBank/DDBJ whole genome shotgun (WGS) entry which is preliminary data.</text>
</comment>
<keyword evidence="3" id="KW-1185">Reference proteome</keyword>
<dbReference type="EC" id="2.4.1.126" evidence="2"/>
<comment type="similarity">
    <text evidence="1">Belongs to the UDP-glycosyltransferase family.</text>
</comment>
<dbReference type="EMBL" id="MNCJ02000331">
    <property type="protein sequence ID" value="KAF5760338.1"/>
    <property type="molecule type" value="Genomic_DNA"/>
</dbReference>
<evidence type="ECO:0000313" key="3">
    <source>
        <dbReference type="Proteomes" id="UP000215914"/>
    </source>
</evidence>
<dbReference type="SUPFAM" id="SSF53756">
    <property type="entry name" value="UDP-Glycosyltransferase/glycogen phosphorylase"/>
    <property type="match status" value="1"/>
</dbReference>
<dbReference type="Proteomes" id="UP000215914">
    <property type="component" value="Unassembled WGS sequence"/>
</dbReference>
<reference evidence="2" key="1">
    <citation type="journal article" date="2017" name="Nature">
        <title>The sunflower genome provides insights into oil metabolism, flowering and Asterid evolution.</title>
        <authorList>
            <person name="Badouin H."/>
            <person name="Gouzy J."/>
            <person name="Grassa C.J."/>
            <person name="Murat F."/>
            <person name="Staton S.E."/>
            <person name="Cottret L."/>
            <person name="Lelandais-Briere C."/>
            <person name="Owens G.L."/>
            <person name="Carrere S."/>
            <person name="Mayjonade B."/>
            <person name="Legrand L."/>
            <person name="Gill N."/>
            <person name="Kane N.C."/>
            <person name="Bowers J.E."/>
            <person name="Hubner S."/>
            <person name="Bellec A."/>
            <person name="Berard A."/>
            <person name="Berges H."/>
            <person name="Blanchet N."/>
            <person name="Boniface M.C."/>
            <person name="Brunel D."/>
            <person name="Catrice O."/>
            <person name="Chaidir N."/>
            <person name="Claudel C."/>
            <person name="Donnadieu C."/>
            <person name="Faraut T."/>
            <person name="Fievet G."/>
            <person name="Helmstetter N."/>
            <person name="King M."/>
            <person name="Knapp S.J."/>
            <person name="Lai Z."/>
            <person name="Le Paslier M.C."/>
            <person name="Lippi Y."/>
            <person name="Lorenzon L."/>
            <person name="Mandel J.R."/>
            <person name="Marage G."/>
            <person name="Marchand G."/>
            <person name="Marquand E."/>
            <person name="Bret-Mestries E."/>
            <person name="Morien E."/>
            <person name="Nambeesan S."/>
            <person name="Nguyen T."/>
            <person name="Pegot-Espagnet P."/>
            <person name="Pouilly N."/>
            <person name="Raftis F."/>
            <person name="Sallet E."/>
            <person name="Schiex T."/>
            <person name="Thomas J."/>
            <person name="Vandecasteele C."/>
            <person name="Vares D."/>
            <person name="Vear F."/>
            <person name="Vautrin S."/>
            <person name="Crespi M."/>
            <person name="Mangin B."/>
            <person name="Burke J.M."/>
            <person name="Salse J."/>
            <person name="Munos S."/>
            <person name="Vincourt P."/>
            <person name="Rieseberg L.H."/>
            <person name="Langlade N.B."/>
        </authorList>
    </citation>
    <scope>NUCLEOTIDE SEQUENCE</scope>
    <source>
        <tissue evidence="2">Leaves</tissue>
    </source>
</reference>
<keyword evidence="2" id="KW-0328">Glycosyltransferase</keyword>
<evidence type="ECO:0000256" key="1">
    <source>
        <dbReference type="ARBA" id="ARBA00009995"/>
    </source>
</evidence>
<dbReference type="PANTHER" id="PTHR11926">
    <property type="entry name" value="GLUCOSYL/GLUCURONOSYL TRANSFERASES"/>
    <property type="match status" value="1"/>
</dbReference>